<feature type="region of interest" description="G1" evidence="8">
    <location>
        <begin position="26"/>
        <end position="33"/>
    </location>
</feature>
<comment type="similarity">
    <text evidence="1 7 8 9">Belongs to the TRAFAC class TrmE-Era-EngA-EngB-Septin-like GTPase superfamily. Era GTPase family.</text>
</comment>
<dbReference type="Proteomes" id="UP000325536">
    <property type="component" value="Chromosome"/>
</dbReference>
<keyword evidence="4 7" id="KW-0547">Nucleotide-binding</keyword>
<dbReference type="SUPFAM" id="SSF52540">
    <property type="entry name" value="P-loop containing nucleoside triphosphate hydrolases"/>
    <property type="match status" value="1"/>
</dbReference>
<evidence type="ECO:0000256" key="1">
    <source>
        <dbReference type="ARBA" id="ARBA00007921"/>
    </source>
</evidence>
<dbReference type="Gene3D" id="3.40.50.300">
    <property type="entry name" value="P-loop containing nucleotide triphosphate hydrolases"/>
    <property type="match status" value="1"/>
</dbReference>
<dbReference type="Pfam" id="PF01926">
    <property type="entry name" value="MMR_HSR1"/>
    <property type="match status" value="1"/>
</dbReference>
<dbReference type="GO" id="GO:0070181">
    <property type="term" value="F:small ribosomal subunit rRNA binding"/>
    <property type="evidence" value="ECO:0007669"/>
    <property type="project" value="UniProtKB-UniRule"/>
</dbReference>
<evidence type="ECO:0000256" key="5">
    <source>
        <dbReference type="ARBA" id="ARBA00022884"/>
    </source>
</evidence>
<gene>
    <name evidence="7" type="primary">era</name>
    <name evidence="12" type="ORF">D0T90_07200</name>
</gene>
<feature type="binding site" evidence="7">
    <location>
        <begin position="73"/>
        <end position="77"/>
    </location>
    <ligand>
        <name>GTP</name>
        <dbReference type="ChEBI" id="CHEBI:37565"/>
    </ligand>
</feature>
<evidence type="ECO:0000259" key="11">
    <source>
        <dbReference type="PROSITE" id="PS51713"/>
    </source>
</evidence>
<dbReference type="NCBIfam" id="NF000908">
    <property type="entry name" value="PRK00089.1"/>
    <property type="match status" value="1"/>
</dbReference>
<dbReference type="HAMAP" id="MF_00367">
    <property type="entry name" value="GTPase_Era"/>
    <property type="match status" value="1"/>
</dbReference>
<evidence type="ECO:0000256" key="9">
    <source>
        <dbReference type="RuleBase" id="RU003761"/>
    </source>
</evidence>
<dbReference type="GO" id="GO:0000028">
    <property type="term" value="P:ribosomal small subunit assembly"/>
    <property type="evidence" value="ECO:0007669"/>
    <property type="project" value="TreeGrafter"/>
</dbReference>
<reference evidence="12 13" key="1">
    <citation type="submission" date="2018-08" db="EMBL/GenBank/DDBJ databases">
        <title>Neisseria animalis ATCC 49930 complete genome.</title>
        <authorList>
            <person name="Veseli I.A."/>
            <person name="Mascarenhas dos Santos A.C."/>
            <person name="Buttler R."/>
            <person name="Pombert J.-F."/>
        </authorList>
    </citation>
    <scope>NUCLEOTIDE SEQUENCE [LARGE SCALE GENOMIC DNA]</scope>
    <source>
        <strain evidence="12 13">ATCC 49930</strain>
    </source>
</reference>
<dbReference type="PANTHER" id="PTHR42698:SF1">
    <property type="entry name" value="GTPASE ERA, MITOCHONDRIAL"/>
    <property type="match status" value="1"/>
</dbReference>
<feature type="region of interest" description="G3" evidence="8">
    <location>
        <begin position="73"/>
        <end position="76"/>
    </location>
</feature>
<dbReference type="RefSeq" id="WP_123795492.1">
    <property type="nucleotide sequence ID" value="NZ_CP031699.1"/>
</dbReference>
<feature type="region of interest" description="G5" evidence="8">
    <location>
        <begin position="166"/>
        <end position="168"/>
    </location>
</feature>
<dbReference type="InterPro" id="IPR005225">
    <property type="entry name" value="Small_GTP-bd"/>
</dbReference>
<dbReference type="OrthoDB" id="9805918at2"/>
<dbReference type="GO" id="GO:0043024">
    <property type="term" value="F:ribosomal small subunit binding"/>
    <property type="evidence" value="ECO:0007669"/>
    <property type="project" value="TreeGrafter"/>
</dbReference>
<dbReference type="NCBIfam" id="TIGR00436">
    <property type="entry name" value="era"/>
    <property type="match status" value="1"/>
</dbReference>
<keyword evidence="7" id="KW-1003">Cell membrane</keyword>
<keyword evidence="5 7" id="KW-0694">RNA-binding</keyword>
<dbReference type="EMBL" id="CP031699">
    <property type="protein sequence ID" value="QEY24300.1"/>
    <property type="molecule type" value="Genomic_DNA"/>
</dbReference>
<dbReference type="SUPFAM" id="SSF54814">
    <property type="entry name" value="Prokaryotic type KH domain (KH-domain type II)"/>
    <property type="match status" value="1"/>
</dbReference>
<evidence type="ECO:0000256" key="3">
    <source>
        <dbReference type="ARBA" id="ARBA00022517"/>
    </source>
</evidence>
<comment type="subunit">
    <text evidence="7">Monomer.</text>
</comment>
<evidence type="ECO:0000256" key="7">
    <source>
        <dbReference type="HAMAP-Rule" id="MF_00367"/>
    </source>
</evidence>
<proteinExistence type="inferred from homology"/>
<accession>A0A5P3MS70</accession>
<dbReference type="InterPro" id="IPR030388">
    <property type="entry name" value="G_ERA_dom"/>
</dbReference>
<evidence type="ECO:0000313" key="12">
    <source>
        <dbReference type="EMBL" id="QEY24300.1"/>
    </source>
</evidence>
<keyword evidence="3 7" id="KW-0690">Ribosome biogenesis</keyword>
<dbReference type="FunFam" id="3.40.50.300:FF:000094">
    <property type="entry name" value="GTPase Era"/>
    <property type="match status" value="1"/>
</dbReference>
<keyword evidence="7" id="KW-0699">rRNA-binding</keyword>
<dbReference type="GO" id="GO:0005525">
    <property type="term" value="F:GTP binding"/>
    <property type="evidence" value="ECO:0007669"/>
    <property type="project" value="UniProtKB-UniRule"/>
</dbReference>
<dbReference type="FunFam" id="3.30.300.20:FF:000003">
    <property type="entry name" value="GTPase Era"/>
    <property type="match status" value="1"/>
</dbReference>
<organism evidence="12 13">
    <name type="scientific">Neisseria animalis</name>
    <dbReference type="NCBI Taxonomy" id="492"/>
    <lineage>
        <taxon>Bacteria</taxon>
        <taxon>Pseudomonadati</taxon>
        <taxon>Pseudomonadota</taxon>
        <taxon>Betaproteobacteria</taxon>
        <taxon>Neisseriales</taxon>
        <taxon>Neisseriaceae</taxon>
        <taxon>Neisseria</taxon>
    </lineage>
</organism>
<dbReference type="InterPro" id="IPR027417">
    <property type="entry name" value="P-loop_NTPase"/>
</dbReference>
<dbReference type="NCBIfam" id="TIGR00231">
    <property type="entry name" value="small_GTP"/>
    <property type="match status" value="1"/>
</dbReference>
<feature type="binding site" evidence="7">
    <location>
        <begin position="134"/>
        <end position="137"/>
    </location>
    <ligand>
        <name>GTP</name>
        <dbReference type="ChEBI" id="CHEBI:37565"/>
    </ligand>
</feature>
<dbReference type="GO" id="GO:0003924">
    <property type="term" value="F:GTPase activity"/>
    <property type="evidence" value="ECO:0007669"/>
    <property type="project" value="UniProtKB-UniRule"/>
</dbReference>
<dbReference type="InterPro" id="IPR005662">
    <property type="entry name" value="GTPase_Era-like"/>
</dbReference>
<dbReference type="PROSITE" id="PS50823">
    <property type="entry name" value="KH_TYPE_2"/>
    <property type="match status" value="1"/>
</dbReference>
<dbReference type="CDD" id="cd04163">
    <property type="entry name" value="Era"/>
    <property type="match status" value="1"/>
</dbReference>
<dbReference type="InterPro" id="IPR006073">
    <property type="entry name" value="GTP-bd"/>
</dbReference>
<keyword evidence="7" id="KW-0963">Cytoplasm</keyword>
<evidence type="ECO:0000256" key="8">
    <source>
        <dbReference type="PROSITE-ProRule" id="PRU01050"/>
    </source>
</evidence>
<dbReference type="PRINTS" id="PR00326">
    <property type="entry name" value="GTP1OBG"/>
</dbReference>
<feature type="region of interest" description="G2" evidence="8">
    <location>
        <begin position="52"/>
        <end position="56"/>
    </location>
</feature>
<name>A0A5P3MS70_NEIAN</name>
<evidence type="ECO:0000313" key="13">
    <source>
        <dbReference type="Proteomes" id="UP000325536"/>
    </source>
</evidence>
<dbReference type="InterPro" id="IPR015946">
    <property type="entry name" value="KH_dom-like_a/b"/>
</dbReference>
<dbReference type="InterPro" id="IPR009019">
    <property type="entry name" value="KH_sf_prok-type"/>
</dbReference>
<comment type="function">
    <text evidence="7">An essential GTPase that binds both GDP and GTP, with rapid nucleotide exchange. Plays a role in 16S rRNA processing and 30S ribosomal subunit biogenesis and possibly also in cell cycle regulation and energy metabolism.</text>
</comment>
<dbReference type="PROSITE" id="PS51713">
    <property type="entry name" value="G_ERA"/>
    <property type="match status" value="1"/>
</dbReference>
<dbReference type="GO" id="GO:0005829">
    <property type="term" value="C:cytosol"/>
    <property type="evidence" value="ECO:0007669"/>
    <property type="project" value="TreeGrafter"/>
</dbReference>
<dbReference type="PANTHER" id="PTHR42698">
    <property type="entry name" value="GTPASE ERA"/>
    <property type="match status" value="1"/>
</dbReference>
<feature type="domain" description="KH type-2" evidence="10">
    <location>
        <begin position="210"/>
        <end position="294"/>
    </location>
</feature>
<dbReference type="AlphaFoldDB" id="A0A5P3MS70"/>
<keyword evidence="7" id="KW-0472">Membrane</keyword>
<dbReference type="GO" id="GO:0005886">
    <property type="term" value="C:plasma membrane"/>
    <property type="evidence" value="ECO:0007669"/>
    <property type="project" value="UniProtKB-SubCell"/>
</dbReference>
<protein>
    <recommendedName>
        <fullName evidence="2 7">GTPase Era</fullName>
    </recommendedName>
</protein>
<dbReference type="Pfam" id="PF07650">
    <property type="entry name" value="KH_2"/>
    <property type="match status" value="1"/>
</dbReference>
<comment type="subcellular location">
    <subcellularLocation>
        <location evidence="7">Cytoplasm</location>
    </subcellularLocation>
    <subcellularLocation>
        <location evidence="7">Cell membrane</location>
        <topology evidence="7">Peripheral membrane protein</topology>
    </subcellularLocation>
</comment>
<feature type="domain" description="Era-type G" evidence="11">
    <location>
        <begin position="18"/>
        <end position="187"/>
    </location>
</feature>
<evidence type="ECO:0000256" key="6">
    <source>
        <dbReference type="ARBA" id="ARBA00023134"/>
    </source>
</evidence>
<dbReference type="CDD" id="cd22534">
    <property type="entry name" value="KH-II_Era"/>
    <property type="match status" value="1"/>
</dbReference>
<feature type="binding site" evidence="7">
    <location>
        <begin position="26"/>
        <end position="33"/>
    </location>
    <ligand>
        <name>GTP</name>
        <dbReference type="ChEBI" id="CHEBI:37565"/>
    </ligand>
</feature>
<keyword evidence="13" id="KW-1185">Reference proteome</keyword>
<sequence>MDIETFLNNEAQRSAGYRCGFVAIVGRPNVGKSTLMNHLIGQKISITSKKAQTTRNRVTGIYTDDTAQFVFVDTPGFQTNHRNALNDRLNQNVTEALSGVDVVVFVIEAMRFTDADRVVIKQLPKHTPVLLVVNKIDKDKAKDKYALQAFVDEVSEEFAFAGHEVVSAKHGLRIANLLEVLKPYLPESVPMYPEDMVTDKSSRFLAMEIVREKLFRYLGEELPYAMNVEVEQFEEGEDIHRIYIAVLVDKESQKAILIGKGGERLKKISTEARLDMEKLFDQKVFLKVWVKVKSGWADDIRFLRELGL</sequence>
<dbReference type="Gene3D" id="3.30.300.20">
    <property type="match status" value="1"/>
</dbReference>
<evidence type="ECO:0000259" key="10">
    <source>
        <dbReference type="PROSITE" id="PS50823"/>
    </source>
</evidence>
<feature type="region of interest" description="G4" evidence="8">
    <location>
        <begin position="134"/>
        <end position="137"/>
    </location>
</feature>
<evidence type="ECO:0000256" key="2">
    <source>
        <dbReference type="ARBA" id="ARBA00020484"/>
    </source>
</evidence>
<dbReference type="KEGG" id="naq:D0T90_07200"/>
<evidence type="ECO:0000256" key="4">
    <source>
        <dbReference type="ARBA" id="ARBA00022741"/>
    </source>
</evidence>
<dbReference type="InterPro" id="IPR004044">
    <property type="entry name" value="KH_dom_type_2"/>
</dbReference>
<keyword evidence="6 7" id="KW-0342">GTP-binding</keyword>